<evidence type="ECO:0000313" key="5">
    <source>
        <dbReference type="Proteomes" id="UP000034894"/>
    </source>
</evidence>
<dbReference type="Pfam" id="PF13641">
    <property type="entry name" value="Glyco_tranf_2_3"/>
    <property type="match status" value="1"/>
</dbReference>
<gene>
    <name evidence="4" type="ORF">UV73_C0001G0173</name>
</gene>
<keyword evidence="3 4" id="KW-0808">Transferase</keyword>
<accession>A0A0G1DM80</accession>
<dbReference type="PANTHER" id="PTHR43179">
    <property type="entry name" value="RHAMNOSYLTRANSFERASE WBBL"/>
    <property type="match status" value="1"/>
</dbReference>
<sequence>MHRAAVVIIHYRGKQSTFDCLNSLFKMEKKSEFSVYLVNNGTDDMSSVVWKYPSSTLILPGKNTGFAEGCNLGIKKALNDHFDRIVLINSDTLTGTNLISRLVGFSRRHKNAGLVSPKIYFAKGFEYRTQKYSKKDQGKVIWYAGGILNWSYVQASHRGVDEVDRGQFDKSEETDFATGCCMLITAEAIKKAGNFDKRFFLYYEDVDLSLRVKSKGLKIYYCPEAVVWHKNALSSEGPGSKLHLYFQTRNRLYIGYRYAPLRTKKSLFFDSLHLAGHGGIMRRAVLDYYFGRMGKGIL</sequence>
<name>A0A0G1DM80_9BACT</name>
<dbReference type="AlphaFoldDB" id="A0A0G1DM80"/>
<comment type="caution">
    <text evidence="4">The sequence shown here is derived from an EMBL/GenBank/DDBJ whole genome shotgun (WGS) entry which is preliminary data.</text>
</comment>
<protein>
    <submittedName>
        <fullName evidence="4">Glycosyltransferase</fullName>
    </submittedName>
</protein>
<dbReference type="SUPFAM" id="SSF53448">
    <property type="entry name" value="Nucleotide-diphospho-sugar transferases"/>
    <property type="match status" value="1"/>
</dbReference>
<dbReference type="Proteomes" id="UP000034894">
    <property type="component" value="Unassembled WGS sequence"/>
</dbReference>
<dbReference type="EMBL" id="LCFP01000001">
    <property type="protein sequence ID" value="KKS98652.1"/>
    <property type="molecule type" value="Genomic_DNA"/>
</dbReference>
<keyword evidence="2" id="KW-0328">Glycosyltransferase</keyword>
<dbReference type="CDD" id="cd04186">
    <property type="entry name" value="GT_2_like_c"/>
    <property type="match status" value="1"/>
</dbReference>
<comment type="similarity">
    <text evidence="1">Belongs to the glycosyltransferase 2 family.</text>
</comment>
<evidence type="ECO:0000256" key="2">
    <source>
        <dbReference type="ARBA" id="ARBA00022676"/>
    </source>
</evidence>
<proteinExistence type="inferred from homology"/>
<dbReference type="InterPro" id="IPR029044">
    <property type="entry name" value="Nucleotide-diphossugar_trans"/>
</dbReference>
<evidence type="ECO:0000256" key="1">
    <source>
        <dbReference type="ARBA" id="ARBA00006739"/>
    </source>
</evidence>
<dbReference type="Gene3D" id="3.90.550.10">
    <property type="entry name" value="Spore Coat Polysaccharide Biosynthesis Protein SpsA, Chain A"/>
    <property type="match status" value="1"/>
</dbReference>
<evidence type="ECO:0000256" key="3">
    <source>
        <dbReference type="ARBA" id="ARBA00022679"/>
    </source>
</evidence>
<organism evidence="4 5">
    <name type="scientific">Candidatus Gottesmanbacteria bacterium GW2011_GWA2_43_14</name>
    <dbReference type="NCBI Taxonomy" id="1618443"/>
    <lineage>
        <taxon>Bacteria</taxon>
        <taxon>Candidatus Gottesmaniibacteriota</taxon>
    </lineage>
</organism>
<dbReference type="GO" id="GO:0016757">
    <property type="term" value="F:glycosyltransferase activity"/>
    <property type="evidence" value="ECO:0007669"/>
    <property type="project" value="UniProtKB-KW"/>
</dbReference>
<reference evidence="4 5" key="1">
    <citation type="journal article" date="2015" name="Nature">
        <title>rRNA introns, odd ribosomes, and small enigmatic genomes across a large radiation of phyla.</title>
        <authorList>
            <person name="Brown C.T."/>
            <person name="Hug L.A."/>
            <person name="Thomas B.C."/>
            <person name="Sharon I."/>
            <person name="Castelle C.J."/>
            <person name="Singh A."/>
            <person name="Wilkins M.J."/>
            <person name="Williams K.H."/>
            <person name="Banfield J.F."/>
        </authorList>
    </citation>
    <scope>NUCLEOTIDE SEQUENCE [LARGE SCALE GENOMIC DNA]</scope>
</reference>
<dbReference type="PANTHER" id="PTHR43179:SF12">
    <property type="entry name" value="GALACTOFURANOSYLTRANSFERASE GLFT2"/>
    <property type="match status" value="1"/>
</dbReference>
<dbReference type="STRING" id="1618443.UV73_C0001G0173"/>
<evidence type="ECO:0000313" key="4">
    <source>
        <dbReference type="EMBL" id="KKS98652.1"/>
    </source>
</evidence>